<dbReference type="SUPFAM" id="SSF50969">
    <property type="entry name" value="YVTN repeat-like/Quinoprotein amine dehydrogenase"/>
    <property type="match status" value="1"/>
</dbReference>
<dbReference type="Pfam" id="PF13360">
    <property type="entry name" value="PQQ_2"/>
    <property type="match status" value="1"/>
</dbReference>
<dbReference type="InterPro" id="IPR051677">
    <property type="entry name" value="AfsR-DnrI-RedD_regulator"/>
</dbReference>
<dbReference type="PROSITE" id="PS51755">
    <property type="entry name" value="OMPR_PHOB"/>
    <property type="match status" value="1"/>
</dbReference>
<dbReference type="SMART" id="SM00320">
    <property type="entry name" value="WD40"/>
    <property type="match status" value="5"/>
</dbReference>
<dbReference type="GO" id="GO:0003677">
    <property type="term" value="F:DNA binding"/>
    <property type="evidence" value="ECO:0007669"/>
    <property type="project" value="UniProtKB-UniRule"/>
</dbReference>
<evidence type="ECO:0000256" key="5">
    <source>
        <dbReference type="PROSITE-ProRule" id="PRU00221"/>
    </source>
</evidence>
<keyword evidence="3 6" id="KW-0238">DNA-binding</keyword>
<dbReference type="Pfam" id="PF20703">
    <property type="entry name" value="nSTAND1"/>
    <property type="match status" value="1"/>
</dbReference>
<evidence type="ECO:0000313" key="10">
    <source>
        <dbReference type="Proteomes" id="UP000605670"/>
    </source>
</evidence>
<dbReference type="PANTHER" id="PTHR35807:SF1">
    <property type="entry name" value="TRANSCRIPTIONAL REGULATOR REDD"/>
    <property type="match status" value="1"/>
</dbReference>
<dbReference type="Gene3D" id="2.40.10.480">
    <property type="match status" value="1"/>
</dbReference>
<dbReference type="FunFam" id="1.25.40.10:FF:000222">
    <property type="entry name" value="SARP family transcriptional regulator"/>
    <property type="match status" value="1"/>
</dbReference>
<feature type="DNA-binding region" description="OmpR/PhoB-type" evidence="6">
    <location>
        <begin position="8"/>
        <end position="111"/>
    </location>
</feature>
<evidence type="ECO:0000256" key="7">
    <source>
        <dbReference type="SAM" id="MobiDB-lite"/>
    </source>
</evidence>
<dbReference type="InterPro" id="IPR011044">
    <property type="entry name" value="Quino_amine_DH_bsu"/>
</dbReference>
<comment type="similarity">
    <text evidence="1">Belongs to the AfsR/DnrI/RedD regulatory family.</text>
</comment>
<dbReference type="Gene3D" id="1.10.10.10">
    <property type="entry name" value="Winged helix-like DNA-binding domain superfamily/Winged helix DNA-binding domain"/>
    <property type="match status" value="1"/>
</dbReference>
<sequence length="1680" mass="176667">MPDPPTPAPRNPYADGVDFGVLGPLRVESIAGRVEIRGAKERLLLARLVAAGGRVVPTGVLVETLWGEEPPRSATKSLQVFVARLRNALAPHQEGDPALIVTEGPGYRLAVDQGQVDAGRFVRLTELGRGALDQGEPAGAARSLDEALALWRGPAYAGFEEADFAAAEALRLEELRLVATEDLQAALLHLGRHAEAVPQLEALVREHPLRERAWELLVTALYRAGRPGEALAAFDRARVHLAEELGVDPGPALRAVHARVLAHDPALRREPGPPRLPTGLRPAPEPPGLLGRDVELGRLLEIWHGAVRGRRGAVVVRGPRGGGGTALAAALAQVVLRAGGQVLLVTAEGTTRAGAAGTHPSTGDAPTLLVADHVEPEVASVPGVTLTVRLASHLAPVPAGVPALDLTPLGRADALRLVTAYLHDEGAEEVRDRVLGTSGGWPGALHELARDVAHDRAARRVRVAAAAALATSTDLAATRGELEDGIEALRGDHLADEPAPPTECPWRGLEAYDVEDARWYAGRDRLVAEILARLAGNRLVALVGASGSGKSSALRAGVIAALGDDVLPGSGGWRTVVLRPGLHPLAELARHALGREREHGLRVGDEPERVVVAVDQFEEVWTVCADAEERTRFLDLLGDLATDPLSAVTVILAVRADYAPSLAEHPRLRALVGDGAVLVGPLTPAEVRRAVERPAAAAGLVLDDGLAETVVSDAGQEPGLLPLLSTAMAELWSRRDGNRLGYAEYVALGGLDGAIATRAEEVFAELSAAQRHAARSVLLRLAGPGEGGGVTRRRVPIAELEALPDAEVPAVVEELVAARLLTRGGDAVEVAHEALFREWPRLRGWLAEDAAGRAVQRRLAVAAAEWEAEGREPSQLWTGARLASALEIASTRPEELTGVERDFLDAGRAAVDSERRAAEERAAATVRQNRRLRRWILGTSLLLVLALVAGALAWGAQRQAAAAGQTARARSLAAAALNVEQSDLALLSAVQATRLDPDTDTYGALLTLLSRQPAVVHRVRAHERFLRMGVSADGRTVFVSENTDRVRALDAESGRTVWEGRAARGTMASSLTATPDGELLLVTLRPYDEDVGGLAALSARDGSVVWSSTGSDLSGAARGLRPEALAGAFVDGAWVVLTASHVLRVDPADGTVLEAVRWPAEVAGPADLERVWPDGRVSWWDGSAESVVFDPASRSVRTLEGTPLDVSPDGTLVLVSDQDEVLRLVDATTLQDASPGVQGGPGYSATWHPDGTRLFVGGIDEILVLETPRLRIIDRLTGHSGAVLGVGVAGEGEDLLWTAGRDGTALGLDLSSTRTPVSTRMAQIGPLLGRAAPAAGLGVWLRMGTNAPDTAHVAELPSGRDLGELTPDVSGVEPPLDRAEARHVTAIGIDPVGRYALAAVGWFREDVGILTDTGLLAVFDARTREQAALVPLPWPADAVAAWGDRAVVSGSGGYAVVDLTTGAALGGPRELPLASWQPMPAADAVFSRDGSRGAFGRGAQVVVVDLSTGDVTLTIAVEPPAEERADQGSVQGLGFSADGSVLVVGTSKGRVGFWSTTTGEQVAPQREVVGGFVVDVEVSPDGRTVATLGSDGDTILWDPATWRPFGLPVTDTGLWGWLTFSADSRRLSVFFEDGQVVDLSVDRQEWVDAACSAAGRDLTPDEARQLQLPEDDREPVCPGA</sequence>
<dbReference type="Pfam" id="PF00486">
    <property type="entry name" value="Trans_reg_C"/>
    <property type="match status" value="1"/>
</dbReference>
<dbReference type="SUPFAM" id="SSF52540">
    <property type="entry name" value="P-loop containing nucleoside triphosphate hydrolases"/>
    <property type="match status" value="1"/>
</dbReference>
<proteinExistence type="inferred from homology"/>
<evidence type="ECO:0000256" key="2">
    <source>
        <dbReference type="ARBA" id="ARBA00023015"/>
    </source>
</evidence>
<keyword evidence="2" id="KW-0805">Transcription regulation</keyword>
<dbReference type="GO" id="GO:0006355">
    <property type="term" value="P:regulation of DNA-templated transcription"/>
    <property type="evidence" value="ECO:0007669"/>
    <property type="project" value="InterPro"/>
</dbReference>
<evidence type="ECO:0000259" key="8">
    <source>
        <dbReference type="PROSITE" id="PS51755"/>
    </source>
</evidence>
<dbReference type="SMART" id="SM01043">
    <property type="entry name" value="BTAD"/>
    <property type="match status" value="1"/>
</dbReference>
<dbReference type="Proteomes" id="UP000605670">
    <property type="component" value="Unassembled WGS sequence"/>
</dbReference>
<dbReference type="InterPro" id="IPR011990">
    <property type="entry name" value="TPR-like_helical_dom_sf"/>
</dbReference>
<dbReference type="InterPro" id="IPR001680">
    <property type="entry name" value="WD40_rpt"/>
</dbReference>
<feature type="repeat" description="WD" evidence="5">
    <location>
        <begin position="1523"/>
        <end position="1564"/>
    </location>
</feature>
<dbReference type="InterPro" id="IPR027417">
    <property type="entry name" value="P-loop_NTPase"/>
</dbReference>
<dbReference type="EMBL" id="BMEM01000003">
    <property type="protein sequence ID" value="GGF52100.1"/>
    <property type="molecule type" value="Genomic_DNA"/>
</dbReference>
<evidence type="ECO:0000313" key="9">
    <source>
        <dbReference type="EMBL" id="GGF52100.1"/>
    </source>
</evidence>
<feature type="domain" description="OmpR/PhoB-type" evidence="8">
    <location>
        <begin position="8"/>
        <end position="111"/>
    </location>
</feature>
<dbReference type="Gene3D" id="1.25.40.10">
    <property type="entry name" value="Tetratricopeptide repeat domain"/>
    <property type="match status" value="1"/>
</dbReference>
<dbReference type="InterPro" id="IPR036388">
    <property type="entry name" value="WH-like_DNA-bd_sf"/>
</dbReference>
<dbReference type="InterPro" id="IPR001867">
    <property type="entry name" value="OmpR/PhoB-type_DNA-bd"/>
</dbReference>
<evidence type="ECO:0000256" key="6">
    <source>
        <dbReference type="PROSITE-ProRule" id="PRU01091"/>
    </source>
</evidence>
<evidence type="ECO:0000256" key="1">
    <source>
        <dbReference type="ARBA" id="ARBA00005820"/>
    </source>
</evidence>
<keyword evidence="10" id="KW-1185">Reference proteome</keyword>
<dbReference type="SUPFAM" id="SSF48452">
    <property type="entry name" value="TPR-like"/>
    <property type="match status" value="1"/>
</dbReference>
<dbReference type="SMART" id="SM00862">
    <property type="entry name" value="Trans_reg_C"/>
    <property type="match status" value="1"/>
</dbReference>
<dbReference type="InterPro" id="IPR016032">
    <property type="entry name" value="Sig_transdc_resp-reg_C-effctor"/>
</dbReference>
<dbReference type="PANTHER" id="PTHR35807">
    <property type="entry name" value="TRANSCRIPTIONAL REGULATOR REDD-RELATED"/>
    <property type="match status" value="1"/>
</dbReference>
<dbReference type="Gene3D" id="2.130.10.10">
    <property type="entry name" value="YVTN repeat-like/Quinoprotein amine dehydrogenase"/>
    <property type="match status" value="2"/>
</dbReference>
<dbReference type="InterPro" id="IPR015943">
    <property type="entry name" value="WD40/YVTN_repeat-like_dom_sf"/>
</dbReference>
<dbReference type="GO" id="GO:0000160">
    <property type="term" value="P:phosphorelay signal transduction system"/>
    <property type="evidence" value="ECO:0007669"/>
    <property type="project" value="InterPro"/>
</dbReference>
<dbReference type="SUPFAM" id="SSF69322">
    <property type="entry name" value="Tricorn protease domain 2"/>
    <property type="match status" value="1"/>
</dbReference>
<dbReference type="CDD" id="cd15831">
    <property type="entry name" value="BTAD"/>
    <property type="match status" value="1"/>
</dbReference>
<dbReference type="SUPFAM" id="SSF46894">
    <property type="entry name" value="C-terminal effector domain of the bipartite response regulators"/>
    <property type="match status" value="1"/>
</dbReference>
<organism evidence="9 10">
    <name type="scientific">Ornithinimicrobium tianjinense</name>
    <dbReference type="NCBI Taxonomy" id="1195761"/>
    <lineage>
        <taxon>Bacteria</taxon>
        <taxon>Bacillati</taxon>
        <taxon>Actinomycetota</taxon>
        <taxon>Actinomycetes</taxon>
        <taxon>Micrococcales</taxon>
        <taxon>Ornithinimicrobiaceae</taxon>
        <taxon>Ornithinimicrobium</taxon>
    </lineage>
</organism>
<dbReference type="GO" id="GO:0005829">
    <property type="term" value="C:cytosol"/>
    <property type="evidence" value="ECO:0007669"/>
    <property type="project" value="UniProtKB-ARBA"/>
</dbReference>
<reference evidence="9" key="2">
    <citation type="submission" date="2020-09" db="EMBL/GenBank/DDBJ databases">
        <authorList>
            <person name="Sun Q."/>
            <person name="Zhou Y."/>
        </authorList>
    </citation>
    <scope>NUCLEOTIDE SEQUENCE</scope>
    <source>
        <strain evidence="9">CGMCC 1.12160</strain>
    </source>
</reference>
<evidence type="ECO:0000256" key="3">
    <source>
        <dbReference type="ARBA" id="ARBA00023125"/>
    </source>
</evidence>
<keyword evidence="4" id="KW-0804">Transcription</keyword>
<protein>
    <recommendedName>
        <fullName evidence="8">OmpR/PhoB-type domain-containing protein</fullName>
    </recommendedName>
</protein>
<name>A0A917BMQ0_9MICO</name>
<dbReference type="InterPro" id="IPR005158">
    <property type="entry name" value="BTAD"/>
</dbReference>
<feature type="region of interest" description="Disordered" evidence="7">
    <location>
        <begin position="266"/>
        <end position="288"/>
    </location>
</feature>
<accession>A0A917BMQ0</accession>
<feature type="region of interest" description="Disordered" evidence="7">
    <location>
        <begin position="1658"/>
        <end position="1680"/>
    </location>
</feature>
<dbReference type="PROSITE" id="PS50082">
    <property type="entry name" value="WD_REPEATS_2"/>
    <property type="match status" value="1"/>
</dbReference>
<reference evidence="9" key="1">
    <citation type="journal article" date="2014" name="Int. J. Syst. Evol. Microbiol.">
        <title>Complete genome sequence of Corynebacterium casei LMG S-19264T (=DSM 44701T), isolated from a smear-ripened cheese.</title>
        <authorList>
            <consortium name="US DOE Joint Genome Institute (JGI-PGF)"/>
            <person name="Walter F."/>
            <person name="Albersmeier A."/>
            <person name="Kalinowski J."/>
            <person name="Ruckert C."/>
        </authorList>
    </citation>
    <scope>NUCLEOTIDE SEQUENCE</scope>
    <source>
        <strain evidence="9">CGMCC 1.12160</strain>
    </source>
</reference>
<evidence type="ECO:0000256" key="4">
    <source>
        <dbReference type="ARBA" id="ARBA00023163"/>
    </source>
</evidence>
<dbReference type="Pfam" id="PF03704">
    <property type="entry name" value="BTAD"/>
    <property type="match status" value="1"/>
</dbReference>
<comment type="caution">
    <text evidence="9">The sequence shown here is derived from an EMBL/GenBank/DDBJ whole genome shotgun (WGS) entry which is preliminary data.</text>
</comment>
<dbReference type="InterPro" id="IPR002372">
    <property type="entry name" value="PQQ_rpt_dom"/>
</dbReference>
<dbReference type="InterPro" id="IPR049052">
    <property type="entry name" value="nSTAND1"/>
</dbReference>
<keyword evidence="5" id="KW-0853">WD repeat</keyword>
<gene>
    <name evidence="9" type="ORF">GCM10011366_19960</name>
</gene>